<evidence type="ECO:0008006" key="4">
    <source>
        <dbReference type="Google" id="ProtNLM"/>
    </source>
</evidence>
<accession>A0AAD4DQ03</accession>
<evidence type="ECO:0000256" key="1">
    <source>
        <dbReference type="SAM" id="SignalP"/>
    </source>
</evidence>
<proteinExistence type="predicted"/>
<reference evidence="2" key="1">
    <citation type="journal article" date="2020" name="New Phytol.">
        <title>Comparative genomics reveals dynamic genome evolution in host specialist ectomycorrhizal fungi.</title>
        <authorList>
            <person name="Lofgren L.A."/>
            <person name="Nguyen N.H."/>
            <person name="Vilgalys R."/>
            <person name="Ruytinx J."/>
            <person name="Liao H.L."/>
            <person name="Branco S."/>
            <person name="Kuo A."/>
            <person name="LaButti K."/>
            <person name="Lipzen A."/>
            <person name="Andreopoulos W."/>
            <person name="Pangilinan J."/>
            <person name="Riley R."/>
            <person name="Hundley H."/>
            <person name="Na H."/>
            <person name="Barry K."/>
            <person name="Grigoriev I.V."/>
            <person name="Stajich J.E."/>
            <person name="Kennedy P.G."/>
        </authorList>
    </citation>
    <scope>NUCLEOTIDE SEQUENCE</scope>
    <source>
        <strain evidence="2">FC203</strain>
    </source>
</reference>
<evidence type="ECO:0000313" key="3">
    <source>
        <dbReference type="Proteomes" id="UP001195769"/>
    </source>
</evidence>
<feature type="chain" id="PRO_5042152195" description="Extracellular membrane protein CFEM domain-containing protein" evidence="1">
    <location>
        <begin position="20"/>
        <end position="72"/>
    </location>
</feature>
<sequence>MRFSSALAVITALASSTSAIPVTGDEASADKCRTFCTHTSQCQSDDCYYNACILFTCNVSRVFAFISVQYGS</sequence>
<feature type="signal peptide" evidence="1">
    <location>
        <begin position="1"/>
        <end position="19"/>
    </location>
</feature>
<evidence type="ECO:0000313" key="2">
    <source>
        <dbReference type="EMBL" id="KAG1886368.1"/>
    </source>
</evidence>
<keyword evidence="3" id="KW-1185">Reference proteome</keyword>
<dbReference type="RefSeq" id="XP_041216580.1">
    <property type="nucleotide sequence ID" value="XM_041363444.1"/>
</dbReference>
<dbReference type="Proteomes" id="UP001195769">
    <property type="component" value="Unassembled WGS sequence"/>
</dbReference>
<keyword evidence="1" id="KW-0732">Signal</keyword>
<organism evidence="2 3">
    <name type="scientific">Suillus fuscotomentosus</name>
    <dbReference type="NCBI Taxonomy" id="1912939"/>
    <lineage>
        <taxon>Eukaryota</taxon>
        <taxon>Fungi</taxon>
        <taxon>Dikarya</taxon>
        <taxon>Basidiomycota</taxon>
        <taxon>Agaricomycotina</taxon>
        <taxon>Agaricomycetes</taxon>
        <taxon>Agaricomycetidae</taxon>
        <taxon>Boletales</taxon>
        <taxon>Suillineae</taxon>
        <taxon>Suillaceae</taxon>
        <taxon>Suillus</taxon>
    </lineage>
</organism>
<name>A0AAD4DQ03_9AGAM</name>
<comment type="caution">
    <text evidence="2">The sequence shown here is derived from an EMBL/GenBank/DDBJ whole genome shotgun (WGS) entry which is preliminary data.</text>
</comment>
<dbReference type="GeneID" id="64657742"/>
<dbReference type="EMBL" id="JABBWK010000272">
    <property type="protein sequence ID" value="KAG1886368.1"/>
    <property type="molecule type" value="Genomic_DNA"/>
</dbReference>
<gene>
    <name evidence="2" type="ORF">F5891DRAFT_1083293</name>
</gene>
<protein>
    <recommendedName>
        <fullName evidence="4">Extracellular membrane protein CFEM domain-containing protein</fullName>
    </recommendedName>
</protein>
<dbReference type="AlphaFoldDB" id="A0AAD4DQ03"/>